<keyword evidence="3" id="KW-0444">Lipid biosynthesis</keyword>
<organism evidence="13">
    <name type="scientific">marine sediment metagenome</name>
    <dbReference type="NCBI Taxonomy" id="412755"/>
    <lineage>
        <taxon>unclassified sequences</taxon>
        <taxon>metagenomes</taxon>
        <taxon>ecological metagenomes</taxon>
    </lineage>
</organism>
<feature type="transmembrane region" description="Helical" evidence="12">
    <location>
        <begin position="192"/>
        <end position="211"/>
    </location>
</feature>
<evidence type="ECO:0000256" key="8">
    <source>
        <dbReference type="ARBA" id="ARBA00023098"/>
    </source>
</evidence>
<dbReference type="PANTHER" id="PTHR46382">
    <property type="entry name" value="PHOSPHATIDATE CYTIDYLYLTRANSFERASE"/>
    <property type="match status" value="1"/>
</dbReference>
<keyword evidence="6" id="KW-0548">Nucleotidyltransferase</keyword>
<dbReference type="Pfam" id="PF01148">
    <property type="entry name" value="CTP_transf_1"/>
    <property type="match status" value="1"/>
</dbReference>
<feature type="transmembrane region" description="Helical" evidence="12">
    <location>
        <begin position="31"/>
        <end position="49"/>
    </location>
</feature>
<evidence type="ECO:0000313" key="13">
    <source>
        <dbReference type="EMBL" id="KKO03558.1"/>
    </source>
</evidence>
<keyword evidence="10" id="KW-0594">Phospholipid biosynthesis</keyword>
<evidence type="ECO:0008006" key="14">
    <source>
        <dbReference type="Google" id="ProtNLM"/>
    </source>
</evidence>
<feature type="transmembrane region" description="Helical" evidence="12">
    <location>
        <begin position="151"/>
        <end position="171"/>
    </location>
</feature>
<keyword evidence="7 12" id="KW-1133">Transmembrane helix</keyword>
<keyword evidence="9 12" id="KW-0472">Membrane</keyword>
<feature type="transmembrane region" description="Helical" evidence="12">
    <location>
        <begin position="122"/>
        <end position="145"/>
    </location>
</feature>
<evidence type="ECO:0000256" key="1">
    <source>
        <dbReference type="ARBA" id="ARBA00004651"/>
    </source>
</evidence>
<evidence type="ECO:0000256" key="12">
    <source>
        <dbReference type="SAM" id="Phobius"/>
    </source>
</evidence>
<feature type="transmembrane region" description="Helical" evidence="12">
    <location>
        <begin position="94"/>
        <end position="110"/>
    </location>
</feature>
<dbReference type="GO" id="GO:0016024">
    <property type="term" value="P:CDP-diacylglycerol biosynthetic process"/>
    <property type="evidence" value="ECO:0007669"/>
    <property type="project" value="TreeGrafter"/>
</dbReference>
<feature type="transmembrane region" description="Helical" evidence="12">
    <location>
        <begin position="61"/>
        <end position="82"/>
    </location>
</feature>
<keyword evidence="4" id="KW-0808">Transferase</keyword>
<accession>A0A0F9VUE5</accession>
<name>A0A0F9VUE5_9ZZZZ</name>
<evidence type="ECO:0000256" key="3">
    <source>
        <dbReference type="ARBA" id="ARBA00022516"/>
    </source>
</evidence>
<keyword evidence="2" id="KW-1003">Cell membrane</keyword>
<feature type="transmembrane region" description="Helical" evidence="12">
    <location>
        <begin position="7"/>
        <end position="25"/>
    </location>
</feature>
<comment type="subcellular location">
    <subcellularLocation>
        <location evidence="1">Cell membrane</location>
        <topology evidence="1">Multi-pass membrane protein</topology>
    </subcellularLocation>
</comment>
<evidence type="ECO:0000256" key="7">
    <source>
        <dbReference type="ARBA" id="ARBA00022989"/>
    </source>
</evidence>
<keyword evidence="5 12" id="KW-0812">Transmembrane</keyword>
<reference evidence="13" key="1">
    <citation type="journal article" date="2015" name="Nature">
        <title>Complex archaea that bridge the gap between prokaryotes and eukaryotes.</title>
        <authorList>
            <person name="Spang A."/>
            <person name="Saw J.H."/>
            <person name="Jorgensen S.L."/>
            <person name="Zaremba-Niedzwiedzka K."/>
            <person name="Martijn J."/>
            <person name="Lind A.E."/>
            <person name="van Eijk R."/>
            <person name="Schleper C."/>
            <person name="Guy L."/>
            <person name="Ettema T.J."/>
        </authorList>
    </citation>
    <scope>NUCLEOTIDE SEQUENCE</scope>
</reference>
<sequence>MVARTVIGIIMTAALSGVLWLDWHLEQTSQAITALPLTFVIVVLSLVAFDEMIKLLAAKGLEVLWVSGCLGVVALIALPIWWPLIGIQTDGPEGSGLLVLFGLLLLVIFLDQMNQQAIDTALLRISATALTILYLGVGGALILAIRLTHHMPLFLLFVGAVKVTDIGAYFVGSAIGKHRLVGRLSPQKSWEGLIGGLVCGTLVCLGGAWALSIAWPVWKVVVFAVAMGLAGQFADLCESLLKRSAQVKDSGRVLPQFGGVLDMLDSLLLAAPVAMILLAVLD</sequence>
<evidence type="ECO:0000256" key="11">
    <source>
        <dbReference type="ARBA" id="ARBA00023264"/>
    </source>
</evidence>
<evidence type="ECO:0000256" key="2">
    <source>
        <dbReference type="ARBA" id="ARBA00022475"/>
    </source>
</evidence>
<feature type="transmembrane region" description="Helical" evidence="12">
    <location>
        <begin position="257"/>
        <end position="281"/>
    </location>
</feature>
<keyword evidence="8" id="KW-0443">Lipid metabolism</keyword>
<dbReference type="GO" id="GO:0004605">
    <property type="term" value="F:phosphatidate cytidylyltransferase activity"/>
    <property type="evidence" value="ECO:0007669"/>
    <property type="project" value="TreeGrafter"/>
</dbReference>
<keyword evidence="11" id="KW-1208">Phospholipid metabolism</keyword>
<gene>
    <name evidence="13" type="ORF">LCGC14_0094830</name>
</gene>
<dbReference type="AlphaFoldDB" id="A0A0F9VUE5"/>
<evidence type="ECO:0000256" key="5">
    <source>
        <dbReference type="ARBA" id="ARBA00022692"/>
    </source>
</evidence>
<evidence type="ECO:0000256" key="4">
    <source>
        <dbReference type="ARBA" id="ARBA00022679"/>
    </source>
</evidence>
<protein>
    <recommendedName>
        <fullName evidence="14">Phosphatidate cytidylyltransferase</fullName>
    </recommendedName>
</protein>
<comment type="caution">
    <text evidence="13">The sequence shown here is derived from an EMBL/GenBank/DDBJ whole genome shotgun (WGS) entry which is preliminary data.</text>
</comment>
<dbReference type="EMBL" id="LAZR01000026">
    <property type="protein sequence ID" value="KKO03558.1"/>
    <property type="molecule type" value="Genomic_DNA"/>
</dbReference>
<evidence type="ECO:0000256" key="6">
    <source>
        <dbReference type="ARBA" id="ARBA00022695"/>
    </source>
</evidence>
<proteinExistence type="predicted"/>
<dbReference type="PANTHER" id="PTHR46382:SF1">
    <property type="entry name" value="PHOSPHATIDATE CYTIDYLYLTRANSFERASE"/>
    <property type="match status" value="1"/>
</dbReference>
<evidence type="ECO:0000256" key="9">
    <source>
        <dbReference type="ARBA" id="ARBA00023136"/>
    </source>
</evidence>
<evidence type="ECO:0000256" key="10">
    <source>
        <dbReference type="ARBA" id="ARBA00023209"/>
    </source>
</evidence>
<dbReference type="GO" id="GO:0005886">
    <property type="term" value="C:plasma membrane"/>
    <property type="evidence" value="ECO:0007669"/>
    <property type="project" value="UniProtKB-SubCell"/>
</dbReference>